<evidence type="ECO:0000313" key="3">
    <source>
        <dbReference type="Proteomes" id="UP001159363"/>
    </source>
</evidence>
<comment type="caution">
    <text evidence="2">The sequence shown here is derived from an EMBL/GenBank/DDBJ whole genome shotgun (WGS) entry which is preliminary data.</text>
</comment>
<proteinExistence type="predicted"/>
<dbReference type="EMBL" id="JARBHB010000001">
    <property type="protein sequence ID" value="KAJ8897498.1"/>
    <property type="molecule type" value="Genomic_DNA"/>
</dbReference>
<organism evidence="2 3">
    <name type="scientific">Dryococelus australis</name>
    <dbReference type="NCBI Taxonomy" id="614101"/>
    <lineage>
        <taxon>Eukaryota</taxon>
        <taxon>Metazoa</taxon>
        <taxon>Ecdysozoa</taxon>
        <taxon>Arthropoda</taxon>
        <taxon>Hexapoda</taxon>
        <taxon>Insecta</taxon>
        <taxon>Pterygota</taxon>
        <taxon>Neoptera</taxon>
        <taxon>Polyneoptera</taxon>
        <taxon>Phasmatodea</taxon>
        <taxon>Verophasmatodea</taxon>
        <taxon>Anareolatae</taxon>
        <taxon>Phasmatidae</taxon>
        <taxon>Eurycanthinae</taxon>
        <taxon>Dryococelus</taxon>
    </lineage>
</organism>
<dbReference type="Proteomes" id="UP001159363">
    <property type="component" value="Chromosome 1"/>
</dbReference>
<dbReference type="InterPro" id="IPR049012">
    <property type="entry name" value="Mutator_transp_dom"/>
</dbReference>
<gene>
    <name evidence="2" type="ORF">PR048_002845</name>
</gene>
<evidence type="ECO:0000313" key="2">
    <source>
        <dbReference type="EMBL" id="KAJ8897498.1"/>
    </source>
</evidence>
<sequence>MPVDLAQPCSTGEADLLRPCSTGEVDFAQAYPTNKLCSTDPVDWSQPLLSGEADNKGIAVSQDVETYVCQYSISDESVTFGDKHTVHQARGPTESICCDSLYNENIVAEVSSSAKTNALELTGRRILDDHGPFSCKFSYMFVFREVRRGLRSVIFFKCTICNLVSIWQPKHSQDINTKYLMVSNRTALEEMKRAAEKGAKLAVEHGEIDKNGVPILTVVADSSWPKRSFRNNYSSLSGVVSFLLDISMLRIQRLKHFAQECSHQKQFKTIIFTEIIFPCDLVALTTTSGGISTELCARELKMEVLQLNNTLVIRILLEAFQAWNLILSSMGLCPAWKCIGVKYGILIADGDGNVYAKILQARPCDDLTVEKIECTNHILRNYVTKMIDLVENGKLGNVKPRQIIGANILKFMTALRMLNKDLINSPSHIFGEHRNCKEIGYFCSGAKEVNYVQELTAAWLYTRLQKIISGLADHCRSLLKNLTSNVVEQFFSLADKFVGGKRVNYTQKRSCRGRCTESLVSNNTHRTLYLLLKAMCTDKSPGKYTKLHETRRLRPIQKRHTRTRPMRRENRYTNTRHAQGKHYGRNAQKPDLPEPICKEKKHDFLKSLVRTKNVITELDNAVDKGREMTSFRMRKCKRNYKYDIYTTFFLSLSMHATDVHCQFRIHLIFWKPCRL</sequence>
<name>A0ABQ9ILB7_9NEOP</name>
<feature type="domain" description="Mutator-like transposase" evidence="1">
    <location>
        <begin position="177"/>
        <end position="241"/>
    </location>
</feature>
<reference evidence="2 3" key="1">
    <citation type="submission" date="2023-02" db="EMBL/GenBank/DDBJ databases">
        <title>LHISI_Scaffold_Assembly.</title>
        <authorList>
            <person name="Stuart O.P."/>
            <person name="Cleave R."/>
            <person name="Magrath M.J.L."/>
            <person name="Mikheyev A.S."/>
        </authorList>
    </citation>
    <scope>NUCLEOTIDE SEQUENCE [LARGE SCALE GENOMIC DNA]</scope>
    <source>
        <strain evidence="2">Daus_M_001</strain>
        <tissue evidence="2">Leg muscle</tissue>
    </source>
</reference>
<keyword evidence="3" id="KW-1185">Reference proteome</keyword>
<protein>
    <recommendedName>
        <fullName evidence="1">Mutator-like transposase domain-containing protein</fullName>
    </recommendedName>
</protein>
<dbReference type="Pfam" id="PF20700">
    <property type="entry name" value="Mutator"/>
    <property type="match status" value="2"/>
</dbReference>
<feature type="domain" description="Mutator-like transposase" evidence="1">
    <location>
        <begin position="337"/>
        <end position="443"/>
    </location>
</feature>
<accession>A0ABQ9ILB7</accession>
<evidence type="ECO:0000259" key="1">
    <source>
        <dbReference type="Pfam" id="PF20700"/>
    </source>
</evidence>